<reference evidence="2 3" key="1">
    <citation type="submission" date="2019-02" db="EMBL/GenBank/DDBJ databases">
        <title>Deep-cultivation of Planctomycetes and their phenomic and genomic characterization uncovers novel biology.</title>
        <authorList>
            <person name="Wiegand S."/>
            <person name="Jogler M."/>
            <person name="Boedeker C."/>
            <person name="Pinto D."/>
            <person name="Vollmers J."/>
            <person name="Rivas-Marin E."/>
            <person name="Kohn T."/>
            <person name="Peeters S.H."/>
            <person name="Heuer A."/>
            <person name="Rast P."/>
            <person name="Oberbeckmann S."/>
            <person name="Bunk B."/>
            <person name="Jeske O."/>
            <person name="Meyerdierks A."/>
            <person name="Storesund J.E."/>
            <person name="Kallscheuer N."/>
            <person name="Luecker S."/>
            <person name="Lage O.M."/>
            <person name="Pohl T."/>
            <person name="Merkel B.J."/>
            <person name="Hornburger P."/>
            <person name="Mueller R.-W."/>
            <person name="Bruemmer F."/>
            <person name="Labrenz M."/>
            <person name="Spormann A.M."/>
            <person name="Op den Camp H."/>
            <person name="Overmann J."/>
            <person name="Amann R."/>
            <person name="Jetten M.S.M."/>
            <person name="Mascher T."/>
            <person name="Medema M.H."/>
            <person name="Devos D.P."/>
            <person name="Kaster A.-K."/>
            <person name="Ovreas L."/>
            <person name="Rohde M."/>
            <person name="Galperin M.Y."/>
            <person name="Jogler C."/>
        </authorList>
    </citation>
    <scope>NUCLEOTIDE SEQUENCE [LARGE SCALE GENOMIC DNA]</scope>
    <source>
        <strain evidence="2 3">CA12</strain>
    </source>
</reference>
<evidence type="ECO:0000259" key="1">
    <source>
        <dbReference type="Pfam" id="PF07589"/>
    </source>
</evidence>
<gene>
    <name evidence="2" type="ORF">CA12_10860</name>
</gene>
<keyword evidence="3" id="KW-1185">Reference proteome</keyword>
<dbReference type="NCBIfam" id="TIGR02595">
    <property type="entry name" value="PEP_CTERM"/>
    <property type="match status" value="1"/>
</dbReference>
<dbReference type="KEGG" id="acaf:CA12_10860"/>
<accession>A0A517P6K2</accession>
<feature type="domain" description="Ice-binding protein C-terminal" evidence="1">
    <location>
        <begin position="140"/>
        <end position="165"/>
    </location>
</feature>
<dbReference type="Pfam" id="PF07589">
    <property type="entry name" value="PEP-CTERM"/>
    <property type="match status" value="1"/>
</dbReference>
<dbReference type="InterPro" id="IPR013424">
    <property type="entry name" value="Ice-binding_C"/>
</dbReference>
<organism evidence="2 3">
    <name type="scientific">Alienimonas californiensis</name>
    <dbReference type="NCBI Taxonomy" id="2527989"/>
    <lineage>
        <taxon>Bacteria</taxon>
        <taxon>Pseudomonadati</taxon>
        <taxon>Planctomycetota</taxon>
        <taxon>Planctomycetia</taxon>
        <taxon>Planctomycetales</taxon>
        <taxon>Planctomycetaceae</taxon>
        <taxon>Alienimonas</taxon>
    </lineage>
</organism>
<evidence type="ECO:0000313" key="3">
    <source>
        <dbReference type="Proteomes" id="UP000318741"/>
    </source>
</evidence>
<dbReference type="EMBL" id="CP036265">
    <property type="protein sequence ID" value="QDT15006.1"/>
    <property type="molecule type" value="Genomic_DNA"/>
</dbReference>
<name>A0A517P6K2_9PLAN</name>
<evidence type="ECO:0000313" key="2">
    <source>
        <dbReference type="EMBL" id="QDT15006.1"/>
    </source>
</evidence>
<protein>
    <submittedName>
        <fullName evidence="2">PEP-CTERM motif protein</fullName>
    </submittedName>
</protein>
<proteinExistence type="predicted"/>
<dbReference type="AlphaFoldDB" id="A0A517P6K2"/>
<dbReference type="Proteomes" id="UP000318741">
    <property type="component" value="Chromosome"/>
</dbReference>
<sequence length="179" mass="19411">MFSQTRPVATGGSYTFTLPVVDGYGLESFLYLDPEVATGYEYSAEGSRFSKFILPDPFPNGATEFQLVVNDQFFTLFAGQEFDFRNVDLNGVDRFKLLGIPVTEGIDPNMQPPFVSGLSFTDAGVVTVNQRALTPGVQTPVPEPSSVVLLGISICMLGLRAGRRRLHLTGIANSPAQPE</sequence>